<feature type="domain" description="C2H2-type" evidence="9">
    <location>
        <begin position="283"/>
        <end position="310"/>
    </location>
</feature>
<evidence type="ECO:0000256" key="8">
    <source>
        <dbReference type="SAM" id="MobiDB-lite"/>
    </source>
</evidence>
<dbReference type="GO" id="GO:0005634">
    <property type="term" value="C:nucleus"/>
    <property type="evidence" value="ECO:0007669"/>
    <property type="project" value="UniProtKB-SubCell"/>
</dbReference>
<feature type="domain" description="C2H2-type" evidence="9">
    <location>
        <begin position="168"/>
        <end position="195"/>
    </location>
</feature>
<dbReference type="Proteomes" id="UP001445076">
    <property type="component" value="Unassembled WGS sequence"/>
</dbReference>
<feature type="domain" description="C2H2-type" evidence="9">
    <location>
        <begin position="254"/>
        <end position="283"/>
    </location>
</feature>
<dbReference type="SMART" id="SM00355">
    <property type="entry name" value="ZnF_C2H2"/>
    <property type="match status" value="10"/>
</dbReference>
<evidence type="ECO:0000313" key="11">
    <source>
        <dbReference type="Proteomes" id="UP001445076"/>
    </source>
</evidence>
<protein>
    <recommendedName>
        <fullName evidence="9">C2H2-type domain-containing protein</fullName>
    </recommendedName>
</protein>
<feature type="domain" description="C2H2-type" evidence="9">
    <location>
        <begin position="226"/>
        <end position="254"/>
    </location>
</feature>
<keyword evidence="11" id="KW-1185">Reference proteome</keyword>
<reference evidence="10 11" key="1">
    <citation type="journal article" date="2024" name="BMC Genomics">
        <title>Genome assembly of redclaw crayfish (Cherax quadricarinatus) provides insights into its immune adaptation and hypoxia tolerance.</title>
        <authorList>
            <person name="Liu Z."/>
            <person name="Zheng J."/>
            <person name="Li H."/>
            <person name="Fang K."/>
            <person name="Wang S."/>
            <person name="He J."/>
            <person name="Zhou D."/>
            <person name="Weng S."/>
            <person name="Chi M."/>
            <person name="Gu Z."/>
            <person name="He J."/>
            <person name="Li F."/>
            <person name="Wang M."/>
        </authorList>
    </citation>
    <scope>NUCLEOTIDE SEQUENCE [LARGE SCALE GENOMIC DNA]</scope>
    <source>
        <strain evidence="10">ZL_2023a</strain>
    </source>
</reference>
<evidence type="ECO:0000256" key="4">
    <source>
        <dbReference type="ARBA" id="ARBA00022833"/>
    </source>
</evidence>
<feature type="compositionally biased region" description="Polar residues" evidence="8">
    <location>
        <begin position="104"/>
        <end position="116"/>
    </location>
</feature>
<keyword evidence="3 7" id="KW-0863">Zinc-finger</keyword>
<dbReference type="InterPro" id="IPR050527">
    <property type="entry name" value="Snail/Krueppel_Znf"/>
</dbReference>
<dbReference type="FunFam" id="3.30.160.60:FF:000100">
    <property type="entry name" value="Zinc finger 45-like"/>
    <property type="match status" value="1"/>
</dbReference>
<dbReference type="AlphaFoldDB" id="A0AAW0XSH2"/>
<proteinExistence type="inferred from homology"/>
<sequence length="872" mass="95859">MSTSEEWNENLGNIDYLISCMGTLEREDVIYLEDYLVGDESPNSLSPSYWSLTKEKDEVSLSKSRTHDAGDGGGGSLFKQIGGDELENPDDPEPVANMDRNDSGDTTLRTLPQTRSTRGVTKPKFVTYESFPAVKEKPFICELCGLRLATRESRRRHILAKHIKERTNFCSVCGKTFIFKFALKAHKAVHSDTPNFICVCGMSFTVRASYMDHIKRIHRAASEIKYLCELCFKSFGDRHTLRLHLISVHKPKTIPCIQSGCDKVFSTIGLMRSHYRYHLKQRFTCDECGQSFSTESYMYKHRLTHSGIRPHVCVDCGKTYLSVSHLNKHRRAAHSSNRPFQCSFCGKCYKTKDQLTFHESSHKGEKPFHCDICGYATAYRNTLYTHKKKHHLSSTNGVHLTGQQSLVIPNQITDSKLYGKVKNKEKVVKSSFVLKSKENVDILNEKSDERILSPLVDCDIKSLVVSPEEVGSFTVKDVDVSSLGCRSPSLNVICVVSAGNDSSELQHELPVVDKTSFNKVIIKFNTSGEMQMPVGCDASSSSSLGCDASSCSSLGCDASSCSSLGCDASSSISVGCDASSSSSVGCDASSSISVGCDASSSSSQRIVHTEDSRVNGSQNNLVPNCKSESLKLLSAKDITSETLSISEKQDPCIILSSNGKCAISTCESGDDSLLLFKFCDNSYIGLCSHHTFSDDYSEFHKDGDSSQQLGGVDFNVQCLQNIHFQTEYDTKNINSNTIPSGSSDVSLSEDTSIPFAQSQASEKQIELVALPHHNENGIMDNDLTIQQSPNLVSTVALFPSAPVDQIKSNSGEVCSTEEFSSIMELDSGAPSLSGHIVDDSFSLAQLEVLCPLCDEQFFCMDDYITHLECCHN</sequence>
<evidence type="ECO:0000256" key="3">
    <source>
        <dbReference type="ARBA" id="ARBA00022771"/>
    </source>
</evidence>
<organism evidence="10 11">
    <name type="scientific">Cherax quadricarinatus</name>
    <name type="common">Australian red claw crayfish</name>
    <dbReference type="NCBI Taxonomy" id="27406"/>
    <lineage>
        <taxon>Eukaryota</taxon>
        <taxon>Metazoa</taxon>
        <taxon>Ecdysozoa</taxon>
        <taxon>Arthropoda</taxon>
        <taxon>Crustacea</taxon>
        <taxon>Multicrustacea</taxon>
        <taxon>Malacostraca</taxon>
        <taxon>Eumalacostraca</taxon>
        <taxon>Eucarida</taxon>
        <taxon>Decapoda</taxon>
        <taxon>Pleocyemata</taxon>
        <taxon>Astacidea</taxon>
        <taxon>Parastacoidea</taxon>
        <taxon>Parastacidae</taxon>
        <taxon>Cherax</taxon>
    </lineage>
</organism>
<feature type="region of interest" description="Disordered" evidence="8">
    <location>
        <begin position="61"/>
        <end position="116"/>
    </location>
</feature>
<feature type="domain" description="C2H2-type" evidence="9">
    <location>
        <begin position="311"/>
        <end position="339"/>
    </location>
</feature>
<dbReference type="EMBL" id="JARKIK010000027">
    <property type="protein sequence ID" value="KAK8742771.1"/>
    <property type="molecule type" value="Genomic_DNA"/>
</dbReference>
<keyword evidence="4" id="KW-0862">Zinc</keyword>
<evidence type="ECO:0000256" key="2">
    <source>
        <dbReference type="ARBA" id="ARBA00022737"/>
    </source>
</evidence>
<dbReference type="PROSITE" id="PS50157">
    <property type="entry name" value="ZINC_FINGER_C2H2_2"/>
    <property type="match status" value="8"/>
</dbReference>
<dbReference type="Pfam" id="PF00096">
    <property type="entry name" value="zf-C2H2"/>
    <property type="match status" value="2"/>
</dbReference>
<feature type="domain" description="C2H2-type" evidence="9">
    <location>
        <begin position="139"/>
        <end position="167"/>
    </location>
</feature>
<evidence type="ECO:0000256" key="6">
    <source>
        <dbReference type="ARBA" id="ARBA00037948"/>
    </source>
</evidence>
<dbReference type="FunFam" id="3.30.160.60:FF:000446">
    <property type="entry name" value="Zinc finger protein"/>
    <property type="match status" value="1"/>
</dbReference>
<comment type="caution">
    <text evidence="10">The sequence shown here is derived from an EMBL/GenBank/DDBJ whole genome shotgun (WGS) entry which is preliminary data.</text>
</comment>
<feature type="domain" description="C2H2-type" evidence="9">
    <location>
        <begin position="368"/>
        <end position="390"/>
    </location>
</feature>
<evidence type="ECO:0000256" key="1">
    <source>
        <dbReference type="ARBA" id="ARBA00022723"/>
    </source>
</evidence>
<dbReference type="Gene3D" id="3.30.160.60">
    <property type="entry name" value="Classic Zinc Finger"/>
    <property type="match status" value="6"/>
</dbReference>
<feature type="compositionally biased region" description="Acidic residues" evidence="8">
    <location>
        <begin position="84"/>
        <end position="93"/>
    </location>
</feature>
<dbReference type="GO" id="GO:0000978">
    <property type="term" value="F:RNA polymerase II cis-regulatory region sequence-specific DNA binding"/>
    <property type="evidence" value="ECO:0007669"/>
    <property type="project" value="TreeGrafter"/>
</dbReference>
<dbReference type="PROSITE" id="PS00028">
    <property type="entry name" value="ZINC_FINGER_C2H2_1"/>
    <property type="match status" value="7"/>
</dbReference>
<comment type="similarity">
    <text evidence="6">Belongs to the snail C2H2-type zinc-finger protein family.</text>
</comment>
<evidence type="ECO:0000259" key="9">
    <source>
        <dbReference type="PROSITE" id="PS50157"/>
    </source>
</evidence>
<evidence type="ECO:0000313" key="10">
    <source>
        <dbReference type="EMBL" id="KAK8742771.1"/>
    </source>
</evidence>
<dbReference type="InterPro" id="IPR036236">
    <property type="entry name" value="Znf_C2H2_sf"/>
</dbReference>
<name>A0AAW0XSH2_CHEQU</name>
<feature type="compositionally biased region" description="Basic and acidic residues" evidence="8">
    <location>
        <begin position="61"/>
        <end position="70"/>
    </location>
</feature>
<gene>
    <name evidence="10" type="ORF">OTU49_001668</name>
</gene>
<evidence type="ECO:0000256" key="5">
    <source>
        <dbReference type="ARBA" id="ARBA00023242"/>
    </source>
</evidence>
<dbReference type="PANTHER" id="PTHR24388:SF104">
    <property type="entry name" value="AT-RICH BINDING PROTEIN-RELATED"/>
    <property type="match status" value="1"/>
</dbReference>
<dbReference type="GO" id="GO:0000981">
    <property type="term" value="F:DNA-binding transcription factor activity, RNA polymerase II-specific"/>
    <property type="evidence" value="ECO:0007669"/>
    <property type="project" value="TreeGrafter"/>
</dbReference>
<dbReference type="InterPro" id="IPR013087">
    <property type="entry name" value="Znf_C2H2_type"/>
</dbReference>
<keyword evidence="1" id="KW-0479">Metal-binding</keyword>
<evidence type="ECO:0000256" key="7">
    <source>
        <dbReference type="PROSITE-ProRule" id="PRU00042"/>
    </source>
</evidence>
<dbReference type="SUPFAM" id="SSF57667">
    <property type="entry name" value="beta-beta-alpha zinc fingers"/>
    <property type="match status" value="5"/>
</dbReference>
<keyword evidence="5" id="KW-0539">Nucleus</keyword>
<dbReference type="PANTHER" id="PTHR24388">
    <property type="entry name" value="ZINC FINGER PROTEIN"/>
    <property type="match status" value="1"/>
</dbReference>
<dbReference type="GO" id="GO:0008270">
    <property type="term" value="F:zinc ion binding"/>
    <property type="evidence" value="ECO:0007669"/>
    <property type="project" value="UniProtKB-KW"/>
</dbReference>
<keyword evidence="2" id="KW-0677">Repeat</keyword>
<accession>A0AAW0XSH2</accession>
<feature type="domain" description="C2H2-type" evidence="9">
    <location>
        <begin position="340"/>
        <end position="367"/>
    </location>
</feature>